<dbReference type="PANTHER" id="PTHR33779:SF1">
    <property type="entry name" value="EXPRESSED PROTEIN"/>
    <property type="match status" value="1"/>
</dbReference>
<dbReference type="AlphaFoldDB" id="A0A822XPU4"/>
<dbReference type="Pfam" id="PF25054">
    <property type="entry name" value="PHD_pln"/>
    <property type="match status" value="1"/>
</dbReference>
<accession>A0A822XPU4</accession>
<reference evidence="3 4" key="1">
    <citation type="journal article" date="2020" name="Mol. Biol. Evol.">
        <title>Distinct Expression and Methylation Patterns for Genes with Different Fates following a Single Whole-Genome Duplication in Flowering Plants.</title>
        <authorList>
            <person name="Shi T."/>
            <person name="Rahmani R.S."/>
            <person name="Gugger P.F."/>
            <person name="Wang M."/>
            <person name="Li H."/>
            <person name="Zhang Y."/>
            <person name="Li Z."/>
            <person name="Wang Q."/>
            <person name="Van de Peer Y."/>
            <person name="Marchal K."/>
            <person name="Chen J."/>
        </authorList>
    </citation>
    <scope>NUCLEOTIDE SEQUENCE [LARGE SCALE GENOMIC DNA]</scope>
    <source>
        <tissue evidence="3">Leaf</tissue>
    </source>
</reference>
<name>A0A822XPU4_NELNU</name>
<proteinExistence type="predicted"/>
<comment type="caution">
    <text evidence="3">The sequence shown here is derived from an EMBL/GenBank/DDBJ whole genome shotgun (WGS) entry which is preliminary data.</text>
</comment>
<gene>
    <name evidence="3" type="ORF">HUJ06_023525</name>
</gene>
<dbReference type="EMBL" id="DUZY01000001">
    <property type="protein sequence ID" value="DAD22062.1"/>
    <property type="molecule type" value="Genomic_DNA"/>
</dbReference>
<sequence length="179" mass="19964">MTSQGAVVAPPSTGTECCMCGDYGLSAELFRCRDCQFRFQHRYCSNLYPKAESYRVCNWCLKKGVNTQNLPLPSSSNCSENDDKNARNNIGDEAMAPKVQRGSLQLHLSSPMKKLKSPDKSSSARKKIIPRGILEERYQRMKQEEIPNTGATRQIFRGNCLCGRTGDGSFVQSGRLLKS</sequence>
<keyword evidence="4" id="KW-1185">Reference proteome</keyword>
<organism evidence="3 4">
    <name type="scientific">Nelumbo nucifera</name>
    <name type="common">Sacred lotus</name>
    <dbReference type="NCBI Taxonomy" id="4432"/>
    <lineage>
        <taxon>Eukaryota</taxon>
        <taxon>Viridiplantae</taxon>
        <taxon>Streptophyta</taxon>
        <taxon>Embryophyta</taxon>
        <taxon>Tracheophyta</taxon>
        <taxon>Spermatophyta</taxon>
        <taxon>Magnoliopsida</taxon>
        <taxon>Proteales</taxon>
        <taxon>Nelumbonaceae</taxon>
        <taxon>Nelumbo</taxon>
    </lineage>
</organism>
<evidence type="ECO:0000313" key="4">
    <source>
        <dbReference type="Proteomes" id="UP000607653"/>
    </source>
</evidence>
<evidence type="ECO:0000256" key="1">
    <source>
        <dbReference type="SAM" id="MobiDB-lite"/>
    </source>
</evidence>
<evidence type="ECO:0000313" key="3">
    <source>
        <dbReference type="EMBL" id="DAD22062.1"/>
    </source>
</evidence>
<evidence type="ECO:0000259" key="2">
    <source>
        <dbReference type="Pfam" id="PF25054"/>
    </source>
</evidence>
<feature type="region of interest" description="Disordered" evidence="1">
    <location>
        <begin position="106"/>
        <end position="125"/>
    </location>
</feature>
<dbReference type="PANTHER" id="PTHR33779">
    <property type="entry name" value="EXPRESSED PROTEIN"/>
    <property type="match status" value="1"/>
</dbReference>
<feature type="domain" description="PHD-type zinc finger plants" evidence="2">
    <location>
        <begin position="18"/>
        <end position="60"/>
    </location>
</feature>
<feature type="region of interest" description="Disordered" evidence="1">
    <location>
        <begin position="72"/>
        <end position="93"/>
    </location>
</feature>
<dbReference type="Proteomes" id="UP000607653">
    <property type="component" value="Unassembled WGS sequence"/>
</dbReference>
<protein>
    <recommendedName>
        <fullName evidence="2">PHD-type zinc finger plants domain-containing protein</fullName>
    </recommendedName>
</protein>
<dbReference type="InterPro" id="IPR056874">
    <property type="entry name" value="PHD_dom_pln"/>
</dbReference>